<gene>
    <name evidence="9" type="primary">LOC115806384</name>
</gene>
<dbReference type="PANTHER" id="PTHR25465:SF5">
    <property type="entry name" value="E3 UBIQUITIN_ISG15 LIGASE TRIM25-RELATED"/>
    <property type="match status" value="1"/>
</dbReference>
<evidence type="ECO:0000259" key="6">
    <source>
        <dbReference type="PROSITE" id="PS50089"/>
    </source>
</evidence>
<evidence type="ECO:0000256" key="5">
    <source>
        <dbReference type="SAM" id="Coils"/>
    </source>
</evidence>
<dbReference type="SUPFAM" id="SSF49899">
    <property type="entry name" value="Concanavalin A-like lectins/glucanases"/>
    <property type="match status" value="1"/>
</dbReference>
<keyword evidence="8" id="KW-1185">Reference proteome</keyword>
<dbReference type="RefSeq" id="XP_030622919.1">
    <property type="nucleotide sequence ID" value="XM_030767059.1"/>
</dbReference>
<dbReference type="GO" id="GO:0008270">
    <property type="term" value="F:zinc ion binding"/>
    <property type="evidence" value="ECO:0007669"/>
    <property type="project" value="UniProtKB-KW"/>
</dbReference>
<dbReference type="PROSITE" id="PS50119">
    <property type="entry name" value="ZF_BBOX"/>
    <property type="match status" value="1"/>
</dbReference>
<feature type="coiled-coil region" evidence="5">
    <location>
        <begin position="262"/>
        <end position="296"/>
    </location>
</feature>
<dbReference type="CDD" id="cd19769">
    <property type="entry name" value="Bbox2_TRIM16-like"/>
    <property type="match status" value="1"/>
</dbReference>
<evidence type="ECO:0000313" key="9">
    <source>
        <dbReference type="RefSeq" id="XP_030622919.1"/>
    </source>
</evidence>
<name>A0A6J2US83_CHACN</name>
<dbReference type="SUPFAM" id="SSF57850">
    <property type="entry name" value="RING/U-box"/>
    <property type="match status" value="1"/>
</dbReference>
<dbReference type="SMART" id="SM00184">
    <property type="entry name" value="RING"/>
    <property type="match status" value="1"/>
</dbReference>
<evidence type="ECO:0000256" key="4">
    <source>
        <dbReference type="PROSITE-ProRule" id="PRU00024"/>
    </source>
</evidence>
<keyword evidence="5" id="KW-0175">Coiled coil</keyword>
<evidence type="ECO:0000256" key="3">
    <source>
        <dbReference type="ARBA" id="ARBA00022833"/>
    </source>
</evidence>
<dbReference type="Gene3D" id="3.30.40.10">
    <property type="entry name" value="Zinc/RING finger domain, C3HC4 (zinc finger)"/>
    <property type="match status" value="1"/>
</dbReference>
<evidence type="ECO:0000313" key="8">
    <source>
        <dbReference type="Proteomes" id="UP000504632"/>
    </source>
</evidence>
<dbReference type="InterPro" id="IPR000315">
    <property type="entry name" value="Znf_B-box"/>
</dbReference>
<evidence type="ECO:0000259" key="7">
    <source>
        <dbReference type="PROSITE" id="PS50119"/>
    </source>
</evidence>
<dbReference type="Gene3D" id="2.60.120.920">
    <property type="match status" value="1"/>
</dbReference>
<feature type="domain" description="RING-type" evidence="6">
    <location>
        <begin position="15"/>
        <end position="58"/>
    </location>
</feature>
<dbReference type="InterPro" id="IPR043136">
    <property type="entry name" value="B30.2/SPRY_sf"/>
</dbReference>
<dbReference type="InterPro" id="IPR058030">
    <property type="entry name" value="TRIM8/14/16/25/29/45/65_CC"/>
</dbReference>
<dbReference type="InterPro" id="IPR001841">
    <property type="entry name" value="Znf_RING"/>
</dbReference>
<keyword evidence="2 4" id="KW-0863">Zinc-finger</keyword>
<dbReference type="Pfam" id="PF25600">
    <property type="entry name" value="TRIM_CC"/>
    <property type="match status" value="1"/>
</dbReference>
<accession>A0A6J2US83</accession>
<dbReference type="PROSITE" id="PS50089">
    <property type="entry name" value="ZF_RING_2"/>
    <property type="match status" value="1"/>
</dbReference>
<dbReference type="SUPFAM" id="SSF57845">
    <property type="entry name" value="B-box zinc-binding domain"/>
    <property type="match status" value="1"/>
</dbReference>
<dbReference type="Gene3D" id="3.30.160.60">
    <property type="entry name" value="Classic Zinc Finger"/>
    <property type="match status" value="1"/>
</dbReference>
<dbReference type="SMART" id="SM00336">
    <property type="entry name" value="BBOX"/>
    <property type="match status" value="1"/>
</dbReference>
<dbReference type="Pfam" id="PF00643">
    <property type="entry name" value="zf-B_box"/>
    <property type="match status" value="1"/>
</dbReference>
<organism evidence="8 9">
    <name type="scientific">Chanos chanos</name>
    <name type="common">Milkfish</name>
    <name type="synonym">Mugil chanos</name>
    <dbReference type="NCBI Taxonomy" id="29144"/>
    <lineage>
        <taxon>Eukaryota</taxon>
        <taxon>Metazoa</taxon>
        <taxon>Chordata</taxon>
        <taxon>Craniata</taxon>
        <taxon>Vertebrata</taxon>
        <taxon>Euteleostomi</taxon>
        <taxon>Actinopterygii</taxon>
        <taxon>Neopterygii</taxon>
        <taxon>Teleostei</taxon>
        <taxon>Ostariophysi</taxon>
        <taxon>Gonorynchiformes</taxon>
        <taxon>Chanidae</taxon>
        <taxon>Chanos</taxon>
    </lineage>
</organism>
<dbReference type="InterPro" id="IPR013083">
    <property type="entry name" value="Znf_RING/FYVE/PHD"/>
</dbReference>
<dbReference type="InParanoid" id="A0A6J2US83"/>
<protein>
    <submittedName>
        <fullName evidence="9">E3 ubiquitin/ISG15 ligase TRIM25-like</fullName>
    </submittedName>
</protein>
<dbReference type="OrthoDB" id="6105938at2759"/>
<proteinExistence type="predicted"/>
<evidence type="ECO:0000256" key="2">
    <source>
        <dbReference type="ARBA" id="ARBA00022771"/>
    </source>
</evidence>
<dbReference type="AlphaFoldDB" id="A0A6J2US83"/>
<dbReference type="InterPro" id="IPR051051">
    <property type="entry name" value="E3_ubiq-ligase_TRIM/RNF"/>
</dbReference>
<feature type="domain" description="B box-type" evidence="7">
    <location>
        <begin position="149"/>
        <end position="189"/>
    </location>
</feature>
<dbReference type="Proteomes" id="UP000504632">
    <property type="component" value="Chromosome 3"/>
</dbReference>
<dbReference type="InterPro" id="IPR017907">
    <property type="entry name" value="Znf_RING_CS"/>
</dbReference>
<dbReference type="PANTHER" id="PTHR25465">
    <property type="entry name" value="B-BOX DOMAIN CONTAINING"/>
    <property type="match status" value="1"/>
</dbReference>
<evidence type="ECO:0000256" key="1">
    <source>
        <dbReference type="ARBA" id="ARBA00022723"/>
    </source>
</evidence>
<dbReference type="InterPro" id="IPR013320">
    <property type="entry name" value="ConA-like_dom_sf"/>
</dbReference>
<dbReference type="GeneID" id="115806384"/>
<dbReference type="Pfam" id="PF15227">
    <property type="entry name" value="zf-C3HC4_4"/>
    <property type="match status" value="1"/>
</dbReference>
<sequence>MAEANVSLDHAGFCCPVCLDLLQDPVTIPCGHSYCMSCIRDFWDKNGGKGGYTCPQCRHKFPQRPELNRSTVLADVVARLKRTGVQDLPSSQSSVGHGLIECDFCTGRKLRAVKSCLVCLAAYCEIHIEPHYSSPAFKKHKLIQACASLQDKICPKHDRLLEFYCVDEKTCVCYMCMMQEHSNHETVSAETQRNEKQRELRCSQMEFQRGVQEKEREVRKLRKLMSSLRSSAQAAVKDSEEVFTELICSTERRRSEVTELIRDQEKKELSQAEALVERLEREITGLRERDGELERLFQTDHIDFLKNYSALTSVPGLGSSPRFQVLCREGLSGRCYWEVAWNEEGICTIGLSYKDIRRKGMGLVILLFLTAPPGGQRGEQAMVGMGGISADAETSVQAVFMINVFYGWELGTSDLLGRLDDSLQGFLIC</sequence>
<dbReference type="Gene3D" id="4.10.830.40">
    <property type="match status" value="1"/>
</dbReference>
<dbReference type="PROSITE" id="PS00518">
    <property type="entry name" value="ZF_RING_1"/>
    <property type="match status" value="1"/>
</dbReference>
<reference evidence="9" key="1">
    <citation type="submission" date="2025-08" db="UniProtKB">
        <authorList>
            <consortium name="RefSeq"/>
        </authorList>
    </citation>
    <scope>IDENTIFICATION</scope>
</reference>
<keyword evidence="1" id="KW-0479">Metal-binding</keyword>
<keyword evidence="3" id="KW-0862">Zinc</keyword>